<feature type="compositionally biased region" description="Polar residues" evidence="1">
    <location>
        <begin position="27"/>
        <end position="39"/>
    </location>
</feature>
<reference evidence="2" key="2">
    <citation type="submission" date="2008-12" db="EMBL/GenBank/DDBJ databases">
        <title>Improved gene annotation of the rice (Oryza sativa) genomes.</title>
        <authorList>
            <person name="Wang J."/>
            <person name="Li R."/>
            <person name="Fan W."/>
            <person name="Huang Q."/>
            <person name="Zhang J."/>
            <person name="Zhou Y."/>
            <person name="Hu Y."/>
            <person name="Zi S."/>
            <person name="Li J."/>
            <person name="Ni P."/>
            <person name="Zheng H."/>
            <person name="Zhang Y."/>
            <person name="Zhao M."/>
            <person name="Hao Q."/>
            <person name="McDermott J."/>
            <person name="Samudrala R."/>
            <person name="Kristiansen K."/>
            <person name="Wong G.K.-S."/>
        </authorList>
    </citation>
    <scope>NUCLEOTIDE SEQUENCE</scope>
</reference>
<sequence length="105" mass="11759">MGERRTETNHEASVLVDLLIQLRENHASNASSNNITGTGSEEHEKRGPDRGKQEPTKTQGAARFSEDKNERNRDTKHSKQTNTTTNGARSKKSREKNLTALSEKK</sequence>
<dbReference type="EMBL" id="CM000139">
    <property type="protein sequence ID" value="EAZ23687.1"/>
    <property type="molecule type" value="Genomic_DNA"/>
</dbReference>
<reference evidence="2" key="1">
    <citation type="journal article" date="2005" name="PLoS Biol.">
        <title>The genomes of Oryza sativa: a history of duplications.</title>
        <authorList>
            <person name="Yu J."/>
            <person name="Wang J."/>
            <person name="Lin W."/>
            <person name="Li S."/>
            <person name="Li H."/>
            <person name="Zhou J."/>
            <person name="Ni P."/>
            <person name="Dong W."/>
            <person name="Hu S."/>
            <person name="Zeng C."/>
            <person name="Zhang J."/>
            <person name="Zhang Y."/>
            <person name="Li R."/>
            <person name="Xu Z."/>
            <person name="Li S."/>
            <person name="Li X."/>
            <person name="Zheng H."/>
            <person name="Cong L."/>
            <person name="Lin L."/>
            <person name="Yin J."/>
            <person name="Geng J."/>
            <person name="Li G."/>
            <person name="Shi J."/>
            <person name="Liu J."/>
            <person name="Lv H."/>
            <person name="Li J."/>
            <person name="Wang J."/>
            <person name="Deng Y."/>
            <person name="Ran L."/>
            <person name="Shi X."/>
            <person name="Wang X."/>
            <person name="Wu Q."/>
            <person name="Li C."/>
            <person name="Ren X."/>
            <person name="Wang J."/>
            <person name="Wang X."/>
            <person name="Li D."/>
            <person name="Liu D."/>
            <person name="Zhang X."/>
            <person name="Ji Z."/>
            <person name="Zhao W."/>
            <person name="Sun Y."/>
            <person name="Zhang Z."/>
            <person name="Bao J."/>
            <person name="Han Y."/>
            <person name="Dong L."/>
            <person name="Ji J."/>
            <person name="Chen P."/>
            <person name="Wu S."/>
            <person name="Liu J."/>
            <person name="Xiao Y."/>
            <person name="Bu D."/>
            <person name="Tan J."/>
            <person name="Yang L."/>
            <person name="Ye C."/>
            <person name="Zhang J."/>
            <person name="Xu J."/>
            <person name="Zhou Y."/>
            <person name="Yu Y."/>
            <person name="Zhang B."/>
            <person name="Zhuang S."/>
            <person name="Wei H."/>
            <person name="Liu B."/>
            <person name="Lei M."/>
            <person name="Yu H."/>
            <person name="Li Y."/>
            <person name="Xu H."/>
            <person name="Wei S."/>
            <person name="He X."/>
            <person name="Fang L."/>
            <person name="Zhang Z."/>
            <person name="Zhang Y."/>
            <person name="Huang X."/>
            <person name="Su Z."/>
            <person name="Tong W."/>
            <person name="Li J."/>
            <person name="Tong Z."/>
            <person name="Li S."/>
            <person name="Ye J."/>
            <person name="Wang L."/>
            <person name="Fang L."/>
            <person name="Lei T."/>
            <person name="Chen C."/>
            <person name="Chen H."/>
            <person name="Xu Z."/>
            <person name="Li H."/>
            <person name="Huang H."/>
            <person name="Zhang F."/>
            <person name="Xu H."/>
            <person name="Li N."/>
            <person name="Zhao C."/>
            <person name="Li S."/>
            <person name="Dong L."/>
            <person name="Huang Y."/>
            <person name="Li L."/>
            <person name="Xi Y."/>
            <person name="Qi Q."/>
            <person name="Li W."/>
            <person name="Zhang B."/>
            <person name="Hu W."/>
            <person name="Zhang Y."/>
            <person name="Tian X."/>
            <person name="Jiao Y."/>
            <person name="Liang X."/>
            <person name="Jin J."/>
            <person name="Gao L."/>
            <person name="Zheng W."/>
            <person name="Hao B."/>
            <person name="Liu S."/>
            <person name="Wang W."/>
            <person name="Yuan L."/>
            <person name="Cao M."/>
            <person name="McDermott J."/>
            <person name="Samudrala R."/>
            <person name="Wang J."/>
            <person name="Wong G.K."/>
            <person name="Yang H."/>
        </authorList>
    </citation>
    <scope>NUCLEOTIDE SEQUENCE [LARGE SCALE GENOMIC DNA]</scope>
</reference>
<dbReference type="Proteomes" id="UP000007752">
    <property type="component" value="Chromosome 2"/>
</dbReference>
<proteinExistence type="predicted"/>
<name>A3A8P8_ORYSJ</name>
<feature type="compositionally biased region" description="Basic and acidic residues" evidence="1">
    <location>
        <begin position="64"/>
        <end position="77"/>
    </location>
</feature>
<organism evidence="2">
    <name type="scientific">Oryza sativa subsp. japonica</name>
    <name type="common">Rice</name>
    <dbReference type="NCBI Taxonomy" id="39947"/>
    <lineage>
        <taxon>Eukaryota</taxon>
        <taxon>Viridiplantae</taxon>
        <taxon>Streptophyta</taxon>
        <taxon>Embryophyta</taxon>
        <taxon>Tracheophyta</taxon>
        <taxon>Spermatophyta</taxon>
        <taxon>Magnoliopsida</taxon>
        <taxon>Liliopsida</taxon>
        <taxon>Poales</taxon>
        <taxon>Poaceae</taxon>
        <taxon>BOP clade</taxon>
        <taxon>Oryzoideae</taxon>
        <taxon>Oryzeae</taxon>
        <taxon>Oryzinae</taxon>
        <taxon>Oryza</taxon>
        <taxon>Oryza sativa</taxon>
    </lineage>
</organism>
<protein>
    <submittedName>
        <fullName evidence="2">Uncharacterized protein</fullName>
    </submittedName>
</protein>
<evidence type="ECO:0000313" key="2">
    <source>
        <dbReference type="EMBL" id="EAZ23687.1"/>
    </source>
</evidence>
<accession>A3A8P8</accession>
<evidence type="ECO:0000256" key="1">
    <source>
        <dbReference type="SAM" id="MobiDB-lite"/>
    </source>
</evidence>
<feature type="compositionally biased region" description="Basic and acidic residues" evidence="1">
    <location>
        <begin position="40"/>
        <end position="55"/>
    </location>
</feature>
<gene>
    <name evidence="2" type="ORF">OsJ_07389</name>
</gene>
<dbReference type="AlphaFoldDB" id="A3A8P8"/>
<feature type="region of interest" description="Disordered" evidence="1">
    <location>
        <begin position="27"/>
        <end position="105"/>
    </location>
</feature>